<proteinExistence type="predicted"/>
<dbReference type="Pfam" id="PF10454">
    <property type="entry name" value="DUF2458"/>
    <property type="match status" value="1"/>
</dbReference>
<dbReference type="InterPro" id="IPR018858">
    <property type="entry name" value="DUF2458"/>
</dbReference>
<evidence type="ECO:0000313" key="2">
    <source>
        <dbReference type="EMBL" id="KAK5093375.1"/>
    </source>
</evidence>
<evidence type="ECO:0000256" key="1">
    <source>
        <dbReference type="SAM" id="MobiDB-lite"/>
    </source>
</evidence>
<evidence type="ECO:0000313" key="3">
    <source>
        <dbReference type="Proteomes" id="UP001345013"/>
    </source>
</evidence>
<sequence>MSAGNAELQRLLASLNGSSNGAPILQNVQTYVPATEMHTAHVPGLEALPHEAIGSKAAQLRGGSGTVTPTPPQRQMLQSSRVDADRPRSNIPAVPIPDASSITTWPAAIKHVTKYLSTNEKVMSRIKHLINEQHKHEEQWWTQRQAIVTKHAGRAGNQSKVADILKELGGLAAPVVEVDEAADRNELEAFDKKVYRSIMQMAADFDGQLRKMGVPFYAIKHELVVRETGKTEKEASMRTLDKTELAKLQKRILQHLEDLVSDD</sequence>
<gene>
    <name evidence="2" type="ORF">LTR24_004363</name>
</gene>
<dbReference type="Proteomes" id="UP001345013">
    <property type="component" value="Unassembled WGS sequence"/>
</dbReference>
<organism evidence="2 3">
    <name type="scientific">Lithohypha guttulata</name>
    <dbReference type="NCBI Taxonomy" id="1690604"/>
    <lineage>
        <taxon>Eukaryota</taxon>
        <taxon>Fungi</taxon>
        <taxon>Dikarya</taxon>
        <taxon>Ascomycota</taxon>
        <taxon>Pezizomycotina</taxon>
        <taxon>Eurotiomycetes</taxon>
        <taxon>Chaetothyriomycetidae</taxon>
        <taxon>Chaetothyriales</taxon>
        <taxon>Trichomeriaceae</taxon>
        <taxon>Lithohypha</taxon>
    </lineage>
</organism>
<dbReference type="EMBL" id="JAVRRG010000044">
    <property type="protein sequence ID" value="KAK5093375.1"/>
    <property type="molecule type" value="Genomic_DNA"/>
</dbReference>
<protein>
    <submittedName>
        <fullName evidence="2">Uncharacterized protein</fullName>
    </submittedName>
</protein>
<accession>A0ABR0KCA2</accession>
<comment type="caution">
    <text evidence="2">The sequence shown here is derived from an EMBL/GenBank/DDBJ whole genome shotgun (WGS) entry which is preliminary data.</text>
</comment>
<feature type="region of interest" description="Disordered" evidence="1">
    <location>
        <begin position="60"/>
        <end position="95"/>
    </location>
</feature>
<name>A0ABR0KCA2_9EURO</name>
<keyword evidence="3" id="KW-1185">Reference proteome</keyword>
<reference evidence="2 3" key="1">
    <citation type="submission" date="2023-08" db="EMBL/GenBank/DDBJ databases">
        <title>Black Yeasts Isolated from many extreme environments.</title>
        <authorList>
            <person name="Coleine C."/>
            <person name="Stajich J.E."/>
            <person name="Selbmann L."/>
        </authorList>
    </citation>
    <scope>NUCLEOTIDE SEQUENCE [LARGE SCALE GENOMIC DNA]</scope>
    <source>
        <strain evidence="2 3">CCFEE 5885</strain>
    </source>
</reference>